<dbReference type="SMART" id="SM00420">
    <property type="entry name" value="HTH_DEOR"/>
    <property type="match status" value="1"/>
</dbReference>
<evidence type="ECO:0000256" key="3">
    <source>
        <dbReference type="ARBA" id="ARBA00023015"/>
    </source>
</evidence>
<dbReference type="Proteomes" id="UP000095564">
    <property type="component" value="Unassembled WGS sequence"/>
</dbReference>
<dbReference type="Gene3D" id="3.40.50.2300">
    <property type="match status" value="1"/>
</dbReference>
<evidence type="ECO:0000313" key="11">
    <source>
        <dbReference type="EMBL" id="WMD16595.1"/>
    </source>
</evidence>
<dbReference type="PROSITE" id="PS51099">
    <property type="entry name" value="PTS_EIIB_TYPE_2"/>
    <property type="match status" value="1"/>
</dbReference>
<dbReference type="InterPro" id="IPR007737">
    <property type="entry name" value="Mga_HTH"/>
</dbReference>
<proteinExistence type="predicted"/>
<dbReference type="Proteomes" id="UP001243496">
    <property type="component" value="Chromosome"/>
</dbReference>
<keyword evidence="3" id="KW-0805">Transcription regulation</keyword>
<dbReference type="PANTHER" id="PTHR30185">
    <property type="entry name" value="CRYPTIC BETA-GLUCOSIDE BGL OPERON ANTITERMINATOR"/>
    <property type="match status" value="1"/>
</dbReference>
<dbReference type="GeneID" id="92739829"/>
<keyword evidence="2" id="KW-0677">Repeat</keyword>
<dbReference type="Gene3D" id="1.10.1790.10">
    <property type="entry name" value="PRD domain"/>
    <property type="match status" value="2"/>
</dbReference>
<dbReference type="OrthoDB" id="3175596at2"/>
<accession>A0A174ITP6</accession>
<evidence type="ECO:0000313" key="13">
    <source>
        <dbReference type="Proteomes" id="UP000095598"/>
    </source>
</evidence>
<reference evidence="11" key="2">
    <citation type="submission" date="2023-08" db="EMBL/GenBank/DDBJ databases">
        <title>Complete Genome Sequences of butyrate producing Anaerostipes hadrus strains BA1 and GIF7 isolated from the terminal ileum of a healthy lean male.</title>
        <authorList>
            <person name="Low A."/>
            <person name="Sheludchenko M."/>
            <person name="Cheng H.E."/>
            <person name="Koh X.Q."/>
            <person name="Lee J."/>
        </authorList>
    </citation>
    <scope>NUCLEOTIDE SEQUENCE</scope>
    <source>
        <strain evidence="11">BA1</strain>
    </source>
</reference>
<dbReference type="InterPro" id="IPR011608">
    <property type="entry name" value="PRD"/>
</dbReference>
<dbReference type="Pfam" id="PF08279">
    <property type="entry name" value="HTH_11"/>
    <property type="match status" value="1"/>
</dbReference>
<dbReference type="InterPro" id="IPR036388">
    <property type="entry name" value="WH-like_DNA-bd_sf"/>
</dbReference>
<dbReference type="InterPro" id="IPR050661">
    <property type="entry name" value="BglG_antiterminators"/>
</dbReference>
<dbReference type="SUPFAM" id="SSF52794">
    <property type="entry name" value="PTS system IIB component-like"/>
    <property type="match status" value="1"/>
</dbReference>
<keyword evidence="4" id="KW-0010">Activator</keyword>
<keyword evidence="5" id="KW-0804">Transcription</keyword>
<sequence>MNRQENLIQILLKAEKPLTTQELAEQLNVSSRTIRSDLEKIESEILVHSMKLEKKPRVGIWIEGTQDEKDALFLDVKGEHDLVESYSKEYRRGCILVQILLSKNKIYPYKLQNNLYVSKSTIEKDLQEISKWLEKYDLSLMKKPSIGLYVSGDEENIRNAVAALAGELSEKNQSIESLMETYLDIDVKEIEDIIHNWNDNYNMHLNEVNINNLAFHASVMLMRIGKNKALLIENSKALDSETFSYKEEFDILINELSTYGNCEIPKDEADYLLMHLLGMYLNESSFLENDFLNDLRKIAENIAEDFILKSDKIMSLDLESNDQFKRSLMLHLLPTVYRLKYGLNLYNPLLNEIKTNYASYYYLALIINSSFKKYIGVNASEGEIAYVALHLSVAVQQAKDHVQVAVVCSLGVGVSRLLSVKLQENFPDVTFIHCSMNDEEQLEKCKYIISTVELNTDKPYVQVNPLLMEVDVQKIRTLLRKNPSINKTNFSMQTVKVFHEQIDKIQILQEMSNYLRMCGAVTPRFFEGVLKRENMGSTEVGDGIILTHGFHEDVKRTQIAFCKLDHPIVWKTQEVDFIVMLAVAKTDAKNVMQMNWLYKMLSNMEIVNKIRECKKDREIYETLIEASKKL</sequence>
<dbReference type="PROSITE" id="PS51372">
    <property type="entry name" value="PRD_2"/>
    <property type="match status" value="2"/>
</dbReference>
<reference evidence="12 13" key="1">
    <citation type="submission" date="2015-09" db="EMBL/GenBank/DDBJ databases">
        <authorList>
            <consortium name="Pathogen Informatics"/>
        </authorList>
    </citation>
    <scope>NUCLEOTIDE SEQUENCE [LARGE SCALE GENOMIC DNA]</scope>
    <source>
        <strain evidence="9 13">2789STDY5608868</strain>
        <strain evidence="10 12">2789STDY5834908</strain>
    </source>
</reference>
<keyword evidence="1" id="KW-0808">Transferase</keyword>
<dbReference type="GO" id="GO:0008982">
    <property type="term" value="F:protein-N(PI)-phosphohistidine-sugar phosphotransferase activity"/>
    <property type="evidence" value="ECO:0007669"/>
    <property type="project" value="InterPro"/>
</dbReference>
<dbReference type="PANTHER" id="PTHR30185:SF18">
    <property type="entry name" value="TRANSCRIPTIONAL REGULATOR MTLR"/>
    <property type="match status" value="1"/>
</dbReference>
<evidence type="ECO:0000256" key="2">
    <source>
        <dbReference type="ARBA" id="ARBA00022737"/>
    </source>
</evidence>
<evidence type="ECO:0000256" key="1">
    <source>
        <dbReference type="ARBA" id="ARBA00022679"/>
    </source>
</evidence>
<dbReference type="SUPFAM" id="SSF55804">
    <property type="entry name" value="Phoshotransferase/anion transport protein"/>
    <property type="match status" value="1"/>
</dbReference>
<dbReference type="InterPro" id="IPR013196">
    <property type="entry name" value="HTH_11"/>
</dbReference>
<name>A0A174ITP6_ANAHA</name>
<feature type="domain" description="PRD" evidence="8">
    <location>
        <begin position="181"/>
        <end position="286"/>
    </location>
</feature>
<dbReference type="CDD" id="cd00211">
    <property type="entry name" value="PTS_IIA_fru"/>
    <property type="match status" value="1"/>
</dbReference>
<evidence type="ECO:0000313" key="12">
    <source>
        <dbReference type="Proteomes" id="UP000095564"/>
    </source>
</evidence>
<dbReference type="AlphaFoldDB" id="A0A174ITP6"/>
<protein>
    <submittedName>
        <fullName evidence="11">BglG family transcription antiterminator</fullName>
    </submittedName>
    <submittedName>
        <fullName evidence="10">Probable licABCH operon regulator</fullName>
    </submittedName>
</protein>
<dbReference type="SUPFAM" id="SSF63520">
    <property type="entry name" value="PTS-regulatory domain, PRD"/>
    <property type="match status" value="2"/>
</dbReference>
<dbReference type="RefSeq" id="WP_009203154.1">
    <property type="nucleotide sequence ID" value="NZ_BAABYN010000001.1"/>
</dbReference>
<evidence type="ECO:0000313" key="10">
    <source>
        <dbReference type="EMBL" id="CUO88718.1"/>
    </source>
</evidence>
<organism evidence="10 12">
    <name type="scientific">Anaerostipes hadrus</name>
    <dbReference type="NCBI Taxonomy" id="649756"/>
    <lineage>
        <taxon>Bacteria</taxon>
        <taxon>Bacillati</taxon>
        <taxon>Bacillota</taxon>
        <taxon>Clostridia</taxon>
        <taxon>Lachnospirales</taxon>
        <taxon>Lachnospiraceae</taxon>
        <taxon>Anaerostipes</taxon>
    </lineage>
</organism>
<dbReference type="Pfam" id="PF00359">
    <property type="entry name" value="PTS_EIIA_2"/>
    <property type="match status" value="1"/>
</dbReference>
<feature type="domain" description="PRD" evidence="8">
    <location>
        <begin position="294"/>
        <end position="401"/>
    </location>
</feature>
<gene>
    <name evidence="10" type="primary">licR_1</name>
    <name evidence="9" type="synonym">licR_4</name>
    <name evidence="9" type="ORF">ERS852425_01358</name>
    <name evidence="10" type="ORF">ERS852520_00083</name>
    <name evidence="11" type="ORF">RBI15_00435</name>
</gene>
<evidence type="ECO:0000259" key="6">
    <source>
        <dbReference type="PROSITE" id="PS51094"/>
    </source>
</evidence>
<feature type="domain" description="PTS EIIB type-2" evidence="7">
    <location>
        <begin position="402"/>
        <end position="487"/>
    </location>
</feature>
<dbReference type="Gene3D" id="3.40.930.10">
    <property type="entry name" value="Mannitol-specific EII, Chain A"/>
    <property type="match status" value="1"/>
</dbReference>
<dbReference type="InterPro" id="IPR036634">
    <property type="entry name" value="PRD_sf"/>
</dbReference>
<evidence type="ECO:0000259" key="8">
    <source>
        <dbReference type="PROSITE" id="PS51372"/>
    </source>
</evidence>
<dbReference type="InterPro" id="IPR016152">
    <property type="entry name" value="PTrfase/Anion_transptr"/>
</dbReference>
<evidence type="ECO:0000259" key="7">
    <source>
        <dbReference type="PROSITE" id="PS51099"/>
    </source>
</evidence>
<dbReference type="EMBL" id="CYXT01000008">
    <property type="protein sequence ID" value="CUM90417.1"/>
    <property type="molecule type" value="Genomic_DNA"/>
</dbReference>
<dbReference type="GO" id="GO:0009401">
    <property type="term" value="P:phosphoenolpyruvate-dependent sugar phosphotransferase system"/>
    <property type="evidence" value="ECO:0007669"/>
    <property type="project" value="InterPro"/>
</dbReference>
<dbReference type="InterPro" id="IPR001034">
    <property type="entry name" value="DeoR_HTH"/>
</dbReference>
<dbReference type="InterPro" id="IPR036095">
    <property type="entry name" value="PTS_EIIB-like_sf"/>
</dbReference>
<evidence type="ECO:0000256" key="5">
    <source>
        <dbReference type="ARBA" id="ARBA00023163"/>
    </source>
</evidence>
<evidence type="ECO:0000313" key="9">
    <source>
        <dbReference type="EMBL" id="CUM90417.1"/>
    </source>
</evidence>
<evidence type="ECO:0000256" key="4">
    <source>
        <dbReference type="ARBA" id="ARBA00023159"/>
    </source>
</evidence>
<feature type="domain" description="PTS EIIA type-2" evidence="6">
    <location>
        <begin position="488"/>
        <end position="626"/>
    </location>
</feature>
<dbReference type="InterPro" id="IPR036390">
    <property type="entry name" value="WH_DNA-bd_sf"/>
</dbReference>
<dbReference type="Gene3D" id="1.10.10.10">
    <property type="entry name" value="Winged helix-like DNA-binding domain superfamily/Winged helix DNA-binding domain"/>
    <property type="match status" value="2"/>
</dbReference>
<dbReference type="PROSITE" id="PS51094">
    <property type="entry name" value="PTS_EIIA_TYPE_2"/>
    <property type="match status" value="1"/>
</dbReference>
<dbReference type="SUPFAM" id="SSF46785">
    <property type="entry name" value="Winged helix' DNA-binding domain"/>
    <property type="match status" value="1"/>
</dbReference>
<dbReference type="InterPro" id="IPR002178">
    <property type="entry name" value="PTS_EIIA_type-2_dom"/>
</dbReference>
<dbReference type="CDD" id="cd05568">
    <property type="entry name" value="PTS_IIB_bgl_like"/>
    <property type="match status" value="1"/>
</dbReference>
<dbReference type="Pfam" id="PF00874">
    <property type="entry name" value="PRD"/>
    <property type="match status" value="2"/>
</dbReference>
<dbReference type="Pfam" id="PF05043">
    <property type="entry name" value="Mga"/>
    <property type="match status" value="1"/>
</dbReference>
<dbReference type="InterPro" id="IPR013011">
    <property type="entry name" value="PTS_EIIB_2"/>
</dbReference>
<dbReference type="Proteomes" id="UP000095598">
    <property type="component" value="Unassembled WGS sequence"/>
</dbReference>
<dbReference type="GO" id="GO:0003700">
    <property type="term" value="F:DNA-binding transcription factor activity"/>
    <property type="evidence" value="ECO:0007669"/>
    <property type="project" value="InterPro"/>
</dbReference>
<dbReference type="EMBL" id="CZAU01000001">
    <property type="protein sequence ID" value="CUO88718.1"/>
    <property type="molecule type" value="Genomic_DNA"/>
</dbReference>
<dbReference type="EMBL" id="CP132968">
    <property type="protein sequence ID" value="WMD16595.1"/>
    <property type="molecule type" value="Genomic_DNA"/>
</dbReference>